<gene>
    <name evidence="3" type="ORF">HS088_TW12G00473</name>
</gene>
<keyword evidence="4" id="KW-1185">Reference proteome</keyword>
<dbReference type="Proteomes" id="UP000593562">
    <property type="component" value="Unassembled WGS sequence"/>
</dbReference>
<reference evidence="3 4" key="1">
    <citation type="journal article" date="2020" name="Nat. Commun.">
        <title>Genome of Tripterygium wilfordii and identification of cytochrome P450 involved in triptolide biosynthesis.</title>
        <authorList>
            <person name="Tu L."/>
            <person name="Su P."/>
            <person name="Zhang Z."/>
            <person name="Gao L."/>
            <person name="Wang J."/>
            <person name="Hu T."/>
            <person name="Zhou J."/>
            <person name="Zhang Y."/>
            <person name="Zhao Y."/>
            <person name="Liu Y."/>
            <person name="Song Y."/>
            <person name="Tong Y."/>
            <person name="Lu Y."/>
            <person name="Yang J."/>
            <person name="Xu C."/>
            <person name="Jia M."/>
            <person name="Peters R.J."/>
            <person name="Huang L."/>
            <person name="Gao W."/>
        </authorList>
    </citation>
    <scope>NUCLEOTIDE SEQUENCE [LARGE SCALE GENOMIC DNA]</scope>
    <source>
        <strain evidence="4">cv. XIE 37</strain>
        <tissue evidence="3">Leaf</tissue>
    </source>
</reference>
<comment type="caution">
    <text evidence="3">The sequence shown here is derived from an EMBL/GenBank/DDBJ whole genome shotgun (WGS) entry which is preliminary data.</text>
</comment>
<evidence type="ECO:0000313" key="4">
    <source>
        <dbReference type="Proteomes" id="UP000593562"/>
    </source>
</evidence>
<dbReference type="InParanoid" id="A0A7J7CYU3"/>
<dbReference type="PANTHER" id="PTHR31651">
    <property type="match status" value="1"/>
</dbReference>
<dbReference type="PANTHER" id="PTHR31651:SF33">
    <property type="entry name" value="PROTEIN PIN-LIKES 1"/>
    <property type="match status" value="1"/>
</dbReference>
<comment type="subcellular location">
    <subcellularLocation>
        <location evidence="1">Endomembrane system</location>
    </subcellularLocation>
</comment>
<dbReference type="AlphaFoldDB" id="A0A7J7CYU3"/>
<dbReference type="GO" id="GO:0080162">
    <property type="term" value="P:endoplasmic reticulum to cytosol auxin transport"/>
    <property type="evidence" value="ECO:0007669"/>
    <property type="project" value="InterPro"/>
</dbReference>
<sequence>MKDGIGRRDGAIPTTTLIVGANLLKGLKGPAGIQKSLTIGIVAARYIALPLTGNLVVKRVTAFWFVAG</sequence>
<name>A0A7J7CYU3_TRIWF</name>
<accession>A0A7J7CYU3</accession>
<dbReference type="EMBL" id="JAAARO010000012">
    <property type="protein sequence ID" value="KAF5739271.1"/>
    <property type="molecule type" value="Genomic_DNA"/>
</dbReference>
<proteinExistence type="predicted"/>
<keyword evidence="2" id="KW-0813">Transport</keyword>
<evidence type="ECO:0000256" key="1">
    <source>
        <dbReference type="ARBA" id="ARBA00004308"/>
    </source>
</evidence>
<protein>
    <submittedName>
        <fullName evidence="3">Uncharacterized protein</fullName>
    </submittedName>
</protein>
<evidence type="ECO:0000313" key="3">
    <source>
        <dbReference type="EMBL" id="KAF5739271.1"/>
    </source>
</evidence>
<dbReference type="GO" id="GO:0012505">
    <property type="term" value="C:endomembrane system"/>
    <property type="evidence" value="ECO:0007669"/>
    <property type="project" value="UniProtKB-SubCell"/>
</dbReference>
<dbReference type="InterPro" id="IPR045033">
    <property type="entry name" value="PILS1/3/4/5/7"/>
</dbReference>
<organism evidence="3 4">
    <name type="scientific">Tripterygium wilfordii</name>
    <name type="common">Thunder God vine</name>
    <dbReference type="NCBI Taxonomy" id="458696"/>
    <lineage>
        <taxon>Eukaryota</taxon>
        <taxon>Viridiplantae</taxon>
        <taxon>Streptophyta</taxon>
        <taxon>Embryophyta</taxon>
        <taxon>Tracheophyta</taxon>
        <taxon>Spermatophyta</taxon>
        <taxon>Magnoliopsida</taxon>
        <taxon>eudicotyledons</taxon>
        <taxon>Gunneridae</taxon>
        <taxon>Pentapetalae</taxon>
        <taxon>rosids</taxon>
        <taxon>fabids</taxon>
        <taxon>Celastrales</taxon>
        <taxon>Celastraceae</taxon>
        <taxon>Tripterygium</taxon>
    </lineage>
</organism>
<evidence type="ECO:0000256" key="2">
    <source>
        <dbReference type="ARBA" id="ARBA00022448"/>
    </source>
</evidence>